<evidence type="ECO:0000256" key="9">
    <source>
        <dbReference type="PIRSR" id="PIRSR000294-2"/>
    </source>
</evidence>
<dbReference type="GO" id="GO:0020037">
    <property type="term" value="F:heme binding"/>
    <property type="evidence" value="ECO:0007669"/>
    <property type="project" value="InterPro"/>
</dbReference>
<feature type="binding site" description="axial binding residue" evidence="9">
    <location>
        <position position="95"/>
    </location>
    <ligand>
        <name>heme c</name>
        <dbReference type="ChEBI" id="CHEBI:61717"/>
        <label>1</label>
    </ligand>
    <ligandPart>
        <name>Fe</name>
        <dbReference type="ChEBI" id="CHEBI:18248"/>
    </ligandPart>
</feature>
<proteinExistence type="predicted"/>
<evidence type="ECO:0000256" key="8">
    <source>
        <dbReference type="PIRSR" id="PIRSR000294-1"/>
    </source>
</evidence>
<dbReference type="PROSITE" id="PS51007">
    <property type="entry name" value="CYTC"/>
    <property type="match status" value="2"/>
</dbReference>
<name>A0A6C0GWB2_9BACT</name>
<dbReference type="GO" id="GO:0046872">
    <property type="term" value="F:metal ion binding"/>
    <property type="evidence" value="ECO:0007669"/>
    <property type="project" value="UniProtKB-KW"/>
</dbReference>
<dbReference type="PIRSF" id="PIRSF000294">
    <property type="entry name" value="Cytochrome-c_peroxidase"/>
    <property type="match status" value="1"/>
</dbReference>
<keyword evidence="6" id="KW-0560">Oxidoreductase</keyword>
<feature type="binding site" description="covalent" evidence="8">
    <location>
        <position position="246"/>
    </location>
    <ligand>
        <name>heme c</name>
        <dbReference type="ChEBI" id="CHEBI:61717"/>
        <label>2</label>
    </ligand>
</feature>
<comment type="subcellular location">
    <subcellularLocation>
        <location evidence="1">Periplasm</location>
    </subcellularLocation>
</comment>
<evidence type="ECO:0000256" key="5">
    <source>
        <dbReference type="ARBA" id="ARBA00022764"/>
    </source>
</evidence>
<evidence type="ECO:0000256" key="4">
    <source>
        <dbReference type="ARBA" id="ARBA00022729"/>
    </source>
</evidence>
<evidence type="ECO:0000256" key="7">
    <source>
        <dbReference type="ARBA" id="ARBA00023004"/>
    </source>
</evidence>
<dbReference type="AlphaFoldDB" id="A0A6C0GWB2"/>
<dbReference type="GO" id="GO:0009055">
    <property type="term" value="F:electron transfer activity"/>
    <property type="evidence" value="ECO:0007669"/>
    <property type="project" value="InterPro"/>
</dbReference>
<keyword evidence="4" id="KW-0732">Signal</keyword>
<protein>
    <submittedName>
        <fullName evidence="11">Cytochrome-c peroxidase</fullName>
    </submittedName>
</protein>
<reference evidence="11 12" key="1">
    <citation type="submission" date="2020-01" db="EMBL/GenBank/DDBJ databases">
        <authorList>
            <person name="Kim M.K."/>
        </authorList>
    </citation>
    <scope>NUCLEOTIDE SEQUENCE [LARGE SCALE GENOMIC DNA]</scope>
    <source>
        <strain evidence="11 12">172606-1</strain>
    </source>
</reference>
<evidence type="ECO:0000313" key="11">
    <source>
        <dbReference type="EMBL" id="QHT72114.1"/>
    </source>
</evidence>
<dbReference type="KEGG" id="rhoz:GXP67_21335"/>
<comment type="PTM">
    <text evidence="8">Binds 2 heme groups per subunit.</text>
</comment>
<dbReference type="PANTHER" id="PTHR30600">
    <property type="entry name" value="CYTOCHROME C PEROXIDASE-RELATED"/>
    <property type="match status" value="1"/>
</dbReference>
<dbReference type="EMBL" id="CP048222">
    <property type="protein sequence ID" value="QHT72114.1"/>
    <property type="molecule type" value="Genomic_DNA"/>
</dbReference>
<evidence type="ECO:0000256" key="6">
    <source>
        <dbReference type="ARBA" id="ARBA00023002"/>
    </source>
</evidence>
<evidence type="ECO:0000256" key="3">
    <source>
        <dbReference type="ARBA" id="ARBA00022723"/>
    </source>
</evidence>
<dbReference type="PROSITE" id="PS51257">
    <property type="entry name" value="PROKAR_LIPOPROTEIN"/>
    <property type="match status" value="1"/>
</dbReference>
<dbReference type="InterPro" id="IPR051395">
    <property type="entry name" value="Cytochrome_c_Peroxidase/MauG"/>
</dbReference>
<keyword evidence="5" id="KW-0574">Periplasm</keyword>
<feature type="binding site" description="covalent" evidence="8">
    <location>
        <position position="94"/>
    </location>
    <ligand>
        <name>heme c</name>
        <dbReference type="ChEBI" id="CHEBI:61717"/>
        <label>1</label>
    </ligand>
</feature>
<evidence type="ECO:0000259" key="10">
    <source>
        <dbReference type="PROSITE" id="PS51007"/>
    </source>
</evidence>
<feature type="binding site" description="covalent" evidence="8">
    <location>
        <position position="91"/>
    </location>
    <ligand>
        <name>heme c</name>
        <dbReference type="ChEBI" id="CHEBI:61717"/>
        <label>1</label>
    </ligand>
</feature>
<feature type="domain" description="Cytochrome c" evidence="10">
    <location>
        <begin position="220"/>
        <end position="362"/>
    </location>
</feature>
<keyword evidence="3 9" id="KW-0479">Metal-binding</keyword>
<dbReference type="InterPro" id="IPR009056">
    <property type="entry name" value="Cyt_c-like_dom"/>
</dbReference>
<dbReference type="InterPro" id="IPR026259">
    <property type="entry name" value="MauG/Cytc_peroxidase"/>
</dbReference>
<evidence type="ECO:0000256" key="1">
    <source>
        <dbReference type="ARBA" id="ARBA00004418"/>
    </source>
</evidence>
<dbReference type="SUPFAM" id="SSF46626">
    <property type="entry name" value="Cytochrome c"/>
    <property type="match status" value="2"/>
</dbReference>
<keyword evidence="12" id="KW-1185">Reference proteome</keyword>
<dbReference type="InterPro" id="IPR036909">
    <property type="entry name" value="Cyt_c-like_dom_sf"/>
</dbReference>
<dbReference type="InterPro" id="IPR004852">
    <property type="entry name" value="Di-haem_cyt_c_peroxidsae"/>
</dbReference>
<feature type="binding site" description="axial binding residue" evidence="9">
    <location>
        <position position="247"/>
    </location>
    <ligand>
        <name>heme c</name>
        <dbReference type="ChEBI" id="CHEBI:61717"/>
        <label>2</label>
    </ligand>
    <ligandPart>
        <name>Fe</name>
        <dbReference type="ChEBI" id="CHEBI:18248"/>
    </ligandPart>
</feature>
<organism evidence="11 12">
    <name type="scientific">Rhodocytophaga rosea</name>
    <dbReference type="NCBI Taxonomy" id="2704465"/>
    <lineage>
        <taxon>Bacteria</taxon>
        <taxon>Pseudomonadati</taxon>
        <taxon>Bacteroidota</taxon>
        <taxon>Cytophagia</taxon>
        <taxon>Cytophagales</taxon>
        <taxon>Rhodocytophagaceae</taxon>
        <taxon>Rhodocytophaga</taxon>
    </lineage>
</organism>
<dbReference type="Pfam" id="PF03150">
    <property type="entry name" value="CCP_MauG"/>
    <property type="match status" value="2"/>
</dbReference>
<keyword evidence="11" id="KW-0575">Peroxidase</keyword>
<dbReference type="GO" id="GO:0004130">
    <property type="term" value="F:cytochrome-c peroxidase activity"/>
    <property type="evidence" value="ECO:0007669"/>
    <property type="project" value="TreeGrafter"/>
</dbReference>
<dbReference type="Gene3D" id="1.10.760.10">
    <property type="entry name" value="Cytochrome c-like domain"/>
    <property type="match status" value="2"/>
</dbReference>
<dbReference type="PANTHER" id="PTHR30600:SF10">
    <property type="entry name" value="BLL6722 PROTEIN"/>
    <property type="match status" value="1"/>
</dbReference>
<evidence type="ECO:0000256" key="2">
    <source>
        <dbReference type="ARBA" id="ARBA00022617"/>
    </source>
</evidence>
<gene>
    <name evidence="11" type="ORF">GXP67_21335</name>
</gene>
<dbReference type="Proteomes" id="UP000480178">
    <property type="component" value="Chromosome"/>
</dbReference>
<accession>A0A6C0GWB2</accession>
<feature type="domain" description="Cytochrome c" evidence="10">
    <location>
        <begin position="69"/>
        <end position="170"/>
    </location>
</feature>
<dbReference type="GO" id="GO:0042597">
    <property type="term" value="C:periplasmic space"/>
    <property type="evidence" value="ECO:0007669"/>
    <property type="project" value="UniProtKB-SubCell"/>
</dbReference>
<evidence type="ECO:0000313" key="12">
    <source>
        <dbReference type="Proteomes" id="UP000480178"/>
    </source>
</evidence>
<feature type="binding site" description="covalent" evidence="8">
    <location>
        <position position="243"/>
    </location>
    <ligand>
        <name>heme c</name>
        <dbReference type="ChEBI" id="CHEBI:61717"/>
        <label>2</label>
    </ligand>
</feature>
<keyword evidence="7 9" id="KW-0408">Iron</keyword>
<sequence length="378" mass="42254">MVEKNKFNFIYKRFAYTFLLWIGISFGFSGCKKDDAEVLPGEETGPYELKTPRNFGDYIIPADNPLTKEGVALGRMLFYEKKLSNNNTISCASCHQQEKAFTDGKALSPGSESILGKRSTMSLANLLWAKRFFWDARATSLEQQALIPIQDPVEMHQTLEQAVAKLQQTAEYPTKFKLVFGSDVITAENIAKALAQFERILISADSKYDRYLAKKYQPTPQELNGESLFFTHPIAGSLRGGNCGDCHGGFLTTLGNFHNNGLDTDFADIGLEVTTGKATDKGKFKAPTLRNIALTAPYMHDGRFQTLEEVLDHYNEHVQMSTTLDPLIIQASNETSAPGAPIKLFLTDQEKKDIISFLHLLTDSTFITDNRFSDPFKK</sequence>
<keyword evidence="2 8" id="KW-0349">Heme</keyword>
<comment type="cofactor">
    <cofactor evidence="8">
        <name>heme</name>
        <dbReference type="ChEBI" id="CHEBI:30413"/>
    </cofactor>
    <text evidence="8">Binds 2 heme groups.</text>
</comment>